<name>B5W9Q2_LIMMA</name>
<evidence type="ECO:0000313" key="1">
    <source>
        <dbReference type="EMBL" id="EDZ91742.1"/>
    </source>
</evidence>
<dbReference type="EMBL" id="ABYK01000091">
    <property type="protein sequence ID" value="EDZ91742.1"/>
    <property type="molecule type" value="Genomic_DNA"/>
</dbReference>
<gene>
    <name evidence="1" type="ORF">AmaxDRAFT_5502</name>
</gene>
<organism evidence="1 2">
    <name type="scientific">Limnospira maxima CS-328</name>
    <dbReference type="NCBI Taxonomy" id="513049"/>
    <lineage>
        <taxon>Bacteria</taxon>
        <taxon>Bacillati</taxon>
        <taxon>Cyanobacteriota</taxon>
        <taxon>Cyanophyceae</taxon>
        <taxon>Oscillatoriophycideae</taxon>
        <taxon>Oscillatoriales</taxon>
        <taxon>Sirenicapillariaceae</taxon>
        <taxon>Limnospira</taxon>
    </lineage>
</organism>
<accession>B5W9Q2</accession>
<comment type="caution">
    <text evidence="1">The sequence shown here is derived from an EMBL/GenBank/DDBJ whole genome shotgun (WGS) entry which is preliminary data.</text>
</comment>
<keyword evidence="2" id="KW-1185">Reference proteome</keyword>
<protein>
    <submittedName>
        <fullName evidence="1">Uncharacterized protein</fullName>
    </submittedName>
</protein>
<dbReference type="Proteomes" id="UP000004061">
    <property type="component" value="Unassembled WGS sequence"/>
</dbReference>
<proteinExistence type="predicted"/>
<dbReference type="AlphaFoldDB" id="B5W9Q2"/>
<sequence length="38" mass="4555">MKTDKLIPNQLRIEETRFFEKTGFLETSDRLNQSLNQI</sequence>
<reference evidence="1 2" key="1">
    <citation type="journal article" date="2011" name="Appl. Environ. Microbiol.">
        <title>Contribution of a Sodium Ion Gradient to Energy Conservation during Fermentation in the Cyanobacterium Arthrospira (Spirulina) maxima CS-328.</title>
        <authorList>
            <person name="Carrieri D."/>
            <person name="Ananyev G."/>
            <person name="Lenz O."/>
            <person name="Bryant D.A."/>
            <person name="Dismukes G.C."/>
        </authorList>
    </citation>
    <scope>NUCLEOTIDE SEQUENCE [LARGE SCALE GENOMIC DNA]</scope>
    <source>
        <strain evidence="1 2">CS-328</strain>
    </source>
</reference>
<evidence type="ECO:0000313" key="2">
    <source>
        <dbReference type="Proteomes" id="UP000004061"/>
    </source>
</evidence>